<organism evidence="1">
    <name type="scientific">Uncultured Desulfatiglans sp</name>
    <dbReference type="NCBI Taxonomy" id="1748965"/>
    <lineage>
        <taxon>Bacteria</taxon>
        <taxon>Pseudomonadati</taxon>
        <taxon>Thermodesulfobacteriota</taxon>
        <taxon>Desulfobacteria</taxon>
        <taxon>Desulfatiglandales</taxon>
        <taxon>Desulfatiglandaceae</taxon>
        <taxon>Desulfatiglans</taxon>
        <taxon>environmental samples</taxon>
    </lineage>
</organism>
<sequence>MFFCVLSAAYAAFRVSALPPRSLPFWEIRHTPLLFRLKILCILTPILRCSSGLLHFFLQPLLSDLVGKLLDSLHDSVKQVVDVHGRSLLVVVYALTYRRDGESVGLLLEFFSCLLPWTLLTGIRRDVSAGISRCRVAGGFPQGFQGRA</sequence>
<dbReference type="AlphaFoldDB" id="A0A653A1A5"/>
<protein>
    <submittedName>
        <fullName evidence="1">Uncharacterized protein</fullName>
    </submittedName>
</protein>
<dbReference type="EMBL" id="UPXX01000010">
    <property type="protein sequence ID" value="VBB41821.1"/>
    <property type="molecule type" value="Genomic_DNA"/>
</dbReference>
<evidence type="ECO:0000313" key="1">
    <source>
        <dbReference type="EMBL" id="VBB41821.1"/>
    </source>
</evidence>
<proteinExistence type="predicted"/>
<gene>
    <name evidence="1" type="ORF">TRIP_B180016</name>
</gene>
<accession>A0A653A1A5</accession>
<reference evidence="1" key="1">
    <citation type="submission" date="2018-07" db="EMBL/GenBank/DDBJ databases">
        <authorList>
            <consortium name="Genoscope - CEA"/>
            <person name="William W."/>
        </authorList>
    </citation>
    <scope>NUCLEOTIDE SEQUENCE</scope>
    <source>
        <strain evidence="1">IK1</strain>
    </source>
</reference>
<name>A0A653A1A5_UNCDX</name>